<evidence type="ECO:0008006" key="4">
    <source>
        <dbReference type="Google" id="ProtNLM"/>
    </source>
</evidence>
<comment type="caution">
    <text evidence="2">The sequence shown here is derived from an EMBL/GenBank/DDBJ whole genome shotgun (WGS) entry which is preliminary data.</text>
</comment>
<dbReference type="InterPro" id="IPR058307">
    <property type="entry name" value="DUF7994"/>
</dbReference>
<reference evidence="2 3" key="1">
    <citation type="journal article" date="2019" name="Int. J. Syst. Evol. Microbiol.">
        <title>The Global Catalogue of Microorganisms (GCM) 10K type strain sequencing project: providing services to taxonomists for standard genome sequencing and annotation.</title>
        <authorList>
            <consortium name="The Broad Institute Genomics Platform"/>
            <consortium name="The Broad Institute Genome Sequencing Center for Infectious Disease"/>
            <person name="Wu L."/>
            <person name="Ma J."/>
        </authorList>
    </citation>
    <scope>NUCLEOTIDE SEQUENCE [LARGE SCALE GENOMIC DNA]</scope>
    <source>
        <strain evidence="2 3">JCM 16328</strain>
    </source>
</reference>
<sequence length="135" mass="13800">MKQSSYRYLGLLDLLLVAALVGVFGPAALARSVAAPGMIVAGVLALLAGTVAELSVGPVTVTWRHLVGASYAIFALVMPAIYAPTVFAGSAGGAELLLFVAAIVGGVSLLFYGVDVARDGRHFEVDADVERAIAL</sequence>
<keyword evidence="1" id="KW-1133">Transmembrane helix</keyword>
<dbReference type="AlphaFoldDB" id="A0AAV3TE25"/>
<organism evidence="2 3">
    <name type="scientific">Natronoarchaeum mannanilyticum</name>
    <dbReference type="NCBI Taxonomy" id="926360"/>
    <lineage>
        <taxon>Archaea</taxon>
        <taxon>Methanobacteriati</taxon>
        <taxon>Methanobacteriota</taxon>
        <taxon>Stenosarchaea group</taxon>
        <taxon>Halobacteria</taxon>
        <taxon>Halobacteriales</taxon>
        <taxon>Natronoarchaeaceae</taxon>
    </lineage>
</organism>
<name>A0AAV3TE25_9EURY</name>
<proteinExistence type="predicted"/>
<dbReference type="Proteomes" id="UP001500420">
    <property type="component" value="Unassembled WGS sequence"/>
</dbReference>
<accession>A0AAV3TE25</accession>
<dbReference type="EMBL" id="BAAADV010000007">
    <property type="protein sequence ID" value="GAA0679633.1"/>
    <property type="molecule type" value="Genomic_DNA"/>
</dbReference>
<keyword evidence="3" id="KW-1185">Reference proteome</keyword>
<evidence type="ECO:0000313" key="3">
    <source>
        <dbReference type="Proteomes" id="UP001500420"/>
    </source>
</evidence>
<keyword evidence="1" id="KW-0812">Transmembrane</keyword>
<dbReference type="RefSeq" id="WP_343774896.1">
    <property type="nucleotide sequence ID" value="NZ_BAAADV010000007.1"/>
</dbReference>
<feature type="transmembrane region" description="Helical" evidence="1">
    <location>
        <begin position="33"/>
        <end position="54"/>
    </location>
</feature>
<evidence type="ECO:0000313" key="2">
    <source>
        <dbReference type="EMBL" id="GAA0679633.1"/>
    </source>
</evidence>
<dbReference type="Pfam" id="PF25957">
    <property type="entry name" value="DUF7994"/>
    <property type="match status" value="1"/>
</dbReference>
<protein>
    <recommendedName>
        <fullName evidence="4">SPW repeat-containing protein</fullName>
    </recommendedName>
</protein>
<evidence type="ECO:0000256" key="1">
    <source>
        <dbReference type="SAM" id="Phobius"/>
    </source>
</evidence>
<feature type="transmembrane region" description="Helical" evidence="1">
    <location>
        <begin position="7"/>
        <end position="27"/>
    </location>
</feature>
<feature type="transmembrane region" description="Helical" evidence="1">
    <location>
        <begin position="66"/>
        <end position="84"/>
    </location>
</feature>
<gene>
    <name evidence="2" type="ORF">GCM10009020_30260</name>
</gene>
<keyword evidence="1" id="KW-0472">Membrane</keyword>
<feature type="transmembrane region" description="Helical" evidence="1">
    <location>
        <begin position="96"/>
        <end position="114"/>
    </location>
</feature>